<dbReference type="AlphaFoldDB" id="A0A2K1L3C4"/>
<feature type="region of interest" description="Disordered" evidence="1">
    <location>
        <begin position="55"/>
        <end position="76"/>
    </location>
</feature>
<proteinExistence type="predicted"/>
<sequence>MGRAMWAIDRVERSGASSRVREPLFSRRIVSGCDRLQENGVGSLNETVVVPESEGTKRQGQIVVEESRKRSLQKRG</sequence>
<reference evidence="2 4" key="2">
    <citation type="journal article" date="2018" name="Plant J.">
        <title>The Physcomitrella patens chromosome-scale assembly reveals moss genome structure and evolution.</title>
        <authorList>
            <person name="Lang D."/>
            <person name="Ullrich K.K."/>
            <person name="Murat F."/>
            <person name="Fuchs J."/>
            <person name="Jenkins J."/>
            <person name="Haas F.B."/>
            <person name="Piednoel M."/>
            <person name="Gundlach H."/>
            <person name="Van Bel M."/>
            <person name="Meyberg R."/>
            <person name="Vives C."/>
            <person name="Morata J."/>
            <person name="Symeonidi A."/>
            <person name="Hiss M."/>
            <person name="Muchero W."/>
            <person name="Kamisugi Y."/>
            <person name="Saleh O."/>
            <person name="Blanc G."/>
            <person name="Decker E.L."/>
            <person name="van Gessel N."/>
            <person name="Grimwood J."/>
            <person name="Hayes R.D."/>
            <person name="Graham S.W."/>
            <person name="Gunter L.E."/>
            <person name="McDaniel S.F."/>
            <person name="Hoernstein S.N.W."/>
            <person name="Larsson A."/>
            <person name="Li F.W."/>
            <person name="Perroud P.F."/>
            <person name="Phillips J."/>
            <person name="Ranjan P."/>
            <person name="Rokshar D.S."/>
            <person name="Rothfels C.J."/>
            <person name="Schneider L."/>
            <person name="Shu S."/>
            <person name="Stevenson D.W."/>
            <person name="Thummler F."/>
            <person name="Tillich M."/>
            <person name="Villarreal Aguilar J.C."/>
            <person name="Widiez T."/>
            <person name="Wong G.K."/>
            <person name="Wymore A."/>
            <person name="Zhang Y."/>
            <person name="Zimmer A.D."/>
            <person name="Quatrano R.S."/>
            <person name="Mayer K.F.X."/>
            <person name="Goodstein D."/>
            <person name="Casacuberta J.M."/>
            <person name="Vandepoele K."/>
            <person name="Reski R."/>
            <person name="Cuming A.C."/>
            <person name="Tuskan G.A."/>
            <person name="Maumus F."/>
            <person name="Salse J."/>
            <person name="Schmutz J."/>
            <person name="Rensing S.A."/>
        </authorList>
    </citation>
    <scope>NUCLEOTIDE SEQUENCE [LARGE SCALE GENOMIC DNA]</scope>
    <source>
        <strain evidence="3 4">cv. Gransden 2004</strain>
    </source>
</reference>
<gene>
    <name evidence="2" type="ORF">PHYPA_003318</name>
</gene>
<evidence type="ECO:0000313" key="3">
    <source>
        <dbReference type="EnsemblPlants" id="PAC:32934441.CDS.1"/>
    </source>
</evidence>
<evidence type="ECO:0000256" key="1">
    <source>
        <dbReference type="SAM" id="MobiDB-lite"/>
    </source>
</evidence>
<reference evidence="3" key="3">
    <citation type="submission" date="2020-12" db="UniProtKB">
        <authorList>
            <consortium name="EnsemblPlants"/>
        </authorList>
    </citation>
    <scope>IDENTIFICATION</scope>
</reference>
<dbReference type="Gramene" id="Pp3c2_28358V3.1">
    <property type="protein sequence ID" value="PAC:32934441.CDS.1"/>
    <property type="gene ID" value="Pp3c2_28358"/>
</dbReference>
<organism evidence="2">
    <name type="scientific">Physcomitrium patens</name>
    <name type="common">Spreading-leaved earth moss</name>
    <name type="synonym">Physcomitrella patens</name>
    <dbReference type="NCBI Taxonomy" id="3218"/>
    <lineage>
        <taxon>Eukaryota</taxon>
        <taxon>Viridiplantae</taxon>
        <taxon>Streptophyta</taxon>
        <taxon>Embryophyta</taxon>
        <taxon>Bryophyta</taxon>
        <taxon>Bryophytina</taxon>
        <taxon>Bryopsida</taxon>
        <taxon>Funariidae</taxon>
        <taxon>Funariales</taxon>
        <taxon>Funariaceae</taxon>
        <taxon>Physcomitrium</taxon>
    </lineage>
</organism>
<reference evidence="2 4" key="1">
    <citation type="journal article" date="2008" name="Science">
        <title>The Physcomitrella genome reveals evolutionary insights into the conquest of land by plants.</title>
        <authorList>
            <person name="Rensing S."/>
            <person name="Lang D."/>
            <person name="Zimmer A."/>
            <person name="Terry A."/>
            <person name="Salamov A."/>
            <person name="Shapiro H."/>
            <person name="Nishiyama T."/>
            <person name="Perroud P.-F."/>
            <person name="Lindquist E."/>
            <person name="Kamisugi Y."/>
            <person name="Tanahashi T."/>
            <person name="Sakakibara K."/>
            <person name="Fujita T."/>
            <person name="Oishi K."/>
            <person name="Shin-I T."/>
            <person name="Kuroki Y."/>
            <person name="Toyoda A."/>
            <person name="Suzuki Y."/>
            <person name="Hashimoto A."/>
            <person name="Yamaguchi K."/>
            <person name="Sugano A."/>
            <person name="Kohara Y."/>
            <person name="Fujiyama A."/>
            <person name="Anterola A."/>
            <person name="Aoki S."/>
            <person name="Ashton N."/>
            <person name="Barbazuk W.B."/>
            <person name="Barker E."/>
            <person name="Bennetzen J."/>
            <person name="Bezanilla M."/>
            <person name="Blankenship R."/>
            <person name="Cho S.H."/>
            <person name="Dutcher S."/>
            <person name="Estelle M."/>
            <person name="Fawcett J.A."/>
            <person name="Gundlach H."/>
            <person name="Hanada K."/>
            <person name="Heyl A."/>
            <person name="Hicks K.A."/>
            <person name="Hugh J."/>
            <person name="Lohr M."/>
            <person name="Mayer K."/>
            <person name="Melkozernov A."/>
            <person name="Murata T."/>
            <person name="Nelson D."/>
            <person name="Pils B."/>
            <person name="Prigge M."/>
            <person name="Reiss B."/>
            <person name="Renner T."/>
            <person name="Rombauts S."/>
            <person name="Rushton P."/>
            <person name="Sanderfoot A."/>
            <person name="Schween G."/>
            <person name="Shiu S.-H."/>
            <person name="Stueber K."/>
            <person name="Theodoulou F.L."/>
            <person name="Tu H."/>
            <person name="Van de Peer Y."/>
            <person name="Verrier P.J."/>
            <person name="Waters E."/>
            <person name="Wood A."/>
            <person name="Yang L."/>
            <person name="Cove D."/>
            <person name="Cuming A."/>
            <person name="Hasebe M."/>
            <person name="Lucas S."/>
            <person name="Mishler D.B."/>
            <person name="Reski R."/>
            <person name="Grigoriev I."/>
            <person name="Quatrano R.S."/>
            <person name="Boore J.L."/>
        </authorList>
    </citation>
    <scope>NUCLEOTIDE SEQUENCE [LARGE SCALE GENOMIC DNA]</scope>
    <source>
        <strain evidence="3 4">cv. Gransden 2004</strain>
    </source>
</reference>
<keyword evidence="4" id="KW-1185">Reference proteome</keyword>
<evidence type="ECO:0000313" key="2">
    <source>
        <dbReference type="EMBL" id="PNR60525.1"/>
    </source>
</evidence>
<dbReference type="InParanoid" id="A0A2K1L3C4"/>
<dbReference type="EnsemblPlants" id="Pp3c2_28358V3.1">
    <property type="protein sequence ID" value="PAC:32934441.CDS.1"/>
    <property type="gene ID" value="Pp3c2_28358"/>
</dbReference>
<name>A0A2K1L3C4_PHYPA</name>
<accession>A0A2K1L3C4</accession>
<protein>
    <submittedName>
        <fullName evidence="2 3">Uncharacterized protein</fullName>
    </submittedName>
</protein>
<dbReference type="Proteomes" id="UP000006727">
    <property type="component" value="Chromosome 2"/>
</dbReference>
<dbReference type="EMBL" id="ABEU02000002">
    <property type="protein sequence ID" value="PNR60525.1"/>
    <property type="molecule type" value="Genomic_DNA"/>
</dbReference>
<evidence type="ECO:0000313" key="4">
    <source>
        <dbReference type="Proteomes" id="UP000006727"/>
    </source>
</evidence>